<dbReference type="SUPFAM" id="SSF47413">
    <property type="entry name" value="lambda repressor-like DNA-binding domains"/>
    <property type="match status" value="1"/>
</dbReference>
<dbReference type="AlphaFoldDB" id="I7IYN1"/>
<reference evidence="1 2" key="1">
    <citation type="submission" date="2012-06" db="EMBL/GenBank/DDBJ databases">
        <title>Draft Genome Sequence of Lactobacillus pasteurii CRBIP 24.76T.</title>
        <authorList>
            <person name="Cousin S."/>
            <person name="Bouchier C."/>
            <person name="Loux V."/>
            <person name="Ma L."/>
            <person name="Creno S."/>
            <person name="Bizet C."/>
            <person name="Clermont D."/>
        </authorList>
    </citation>
    <scope>NUCLEOTIDE SEQUENCE [LARGE SCALE GENOMIC DNA]</scope>
    <source>
        <strain evidence="2">CRBIP 24.76T</strain>
    </source>
</reference>
<organism evidence="1 2">
    <name type="scientific">Lactobacillus pasteurii DSM 23907 = CRBIP 24.76</name>
    <dbReference type="NCBI Taxonomy" id="1423790"/>
    <lineage>
        <taxon>Bacteria</taxon>
        <taxon>Bacillati</taxon>
        <taxon>Bacillota</taxon>
        <taxon>Bacilli</taxon>
        <taxon>Lactobacillales</taxon>
        <taxon>Lactobacillaceae</taxon>
        <taxon>Lactobacillus</taxon>
    </lineage>
</organism>
<keyword evidence="2" id="KW-1185">Reference proteome</keyword>
<evidence type="ECO:0000313" key="1">
    <source>
        <dbReference type="EMBL" id="CCI84602.1"/>
    </source>
</evidence>
<protein>
    <recommendedName>
        <fullName evidence="3">HTH cro/C1-type domain-containing protein</fullName>
    </recommendedName>
</protein>
<name>I7IYN1_9LACO</name>
<evidence type="ECO:0000313" key="2">
    <source>
        <dbReference type="Proteomes" id="UP000009311"/>
    </source>
</evidence>
<evidence type="ECO:0008006" key="3">
    <source>
        <dbReference type="Google" id="ProtNLM"/>
    </source>
</evidence>
<proteinExistence type="predicted"/>
<dbReference type="GO" id="GO:0003677">
    <property type="term" value="F:DNA binding"/>
    <property type="evidence" value="ECO:0007669"/>
    <property type="project" value="InterPro"/>
</dbReference>
<dbReference type="InterPro" id="IPR010982">
    <property type="entry name" value="Lambda_DNA-bd_dom_sf"/>
</dbReference>
<dbReference type="STRING" id="1423790.BN53_00510"/>
<gene>
    <name evidence="1" type="ORF">BN53_00510</name>
</gene>
<sequence length="47" mass="5493">MTIGELLKEYRITQGKKQKEFTNDGIIVSQSYYSKVEKMLIELLLIV</sequence>
<dbReference type="EMBL" id="CAKD01000008">
    <property type="protein sequence ID" value="CCI84602.1"/>
    <property type="molecule type" value="Genomic_DNA"/>
</dbReference>
<accession>I7IYN1</accession>
<comment type="caution">
    <text evidence="1">The sequence shown here is derived from an EMBL/GenBank/DDBJ whole genome shotgun (WGS) entry which is preliminary data.</text>
</comment>
<dbReference type="Gene3D" id="1.10.260.40">
    <property type="entry name" value="lambda repressor-like DNA-binding domains"/>
    <property type="match status" value="1"/>
</dbReference>
<dbReference type="Proteomes" id="UP000009311">
    <property type="component" value="Unassembled WGS sequence"/>
</dbReference>